<comment type="subunit">
    <text evidence="5">NDH-1 is composed of 14 different subunits. Subunits NuoA, H, J, K, L, M, N constitute the membrane sector of the complex.</text>
</comment>
<feature type="transmembrane region" description="Helical" evidence="5">
    <location>
        <begin position="327"/>
        <end position="349"/>
    </location>
</feature>
<dbReference type="RefSeq" id="WP_134114408.1">
    <property type="nucleotide sequence ID" value="NZ_SODF01000001.1"/>
</dbReference>
<dbReference type="EMBL" id="SODF01000001">
    <property type="protein sequence ID" value="TDW21396.1"/>
    <property type="molecule type" value="Genomic_DNA"/>
</dbReference>
<evidence type="ECO:0000313" key="8">
    <source>
        <dbReference type="Proteomes" id="UP000295447"/>
    </source>
</evidence>
<comment type="function">
    <text evidence="5">NDH-1 shuttles electrons from NADH, via FMN and iron-sulfur (Fe-S) centers, to quinones in the respiratory chain. The immediate electron acceptor for the enzyme in this species is believed to be ubiquinone. Couples the redox reaction to proton translocation (for every two electrons transferred, four hydrogen ions are translocated across the cytoplasmic membrane), and thus conserves the redox energy in a proton gradient. This subunit may bind ubiquinone.</text>
</comment>
<feature type="transmembrane region" description="Helical" evidence="5">
    <location>
        <begin position="295"/>
        <end position="315"/>
    </location>
</feature>
<gene>
    <name evidence="5" type="primary">nuoH</name>
    <name evidence="7" type="ORF">EV650_0219</name>
</gene>
<dbReference type="PANTHER" id="PTHR11432">
    <property type="entry name" value="NADH DEHYDROGENASE SUBUNIT 1"/>
    <property type="match status" value="1"/>
</dbReference>
<keyword evidence="5" id="KW-1278">Translocase</keyword>
<accession>A0A4R7ZUW8</accession>
<dbReference type="PANTHER" id="PTHR11432:SF3">
    <property type="entry name" value="NADH-UBIQUINONE OXIDOREDUCTASE CHAIN 1"/>
    <property type="match status" value="1"/>
</dbReference>
<evidence type="ECO:0000256" key="1">
    <source>
        <dbReference type="ARBA" id="ARBA00004141"/>
    </source>
</evidence>
<dbReference type="InterPro" id="IPR001694">
    <property type="entry name" value="NADH_UbQ_OxRdtase_su1/FPO"/>
</dbReference>
<evidence type="ECO:0000256" key="3">
    <source>
        <dbReference type="ARBA" id="ARBA00022989"/>
    </source>
</evidence>
<feature type="transmembrane region" description="Helical" evidence="5">
    <location>
        <begin position="361"/>
        <end position="381"/>
    </location>
</feature>
<comment type="caution">
    <text evidence="7">The sequence shown here is derived from an EMBL/GenBank/DDBJ whole genome shotgun (WGS) entry which is preliminary data.</text>
</comment>
<sequence length="419" mass="45744">MATSTGDVGGLAQFGHDSWGLMLLKAVLIFVILMLLTLFSIWAERRVVARMQQRIGPNVNGPFGLLQSLADGMKLILKEDLIPKTADKVFLIAPAIVVTPAFAAWTVIPFGPTVKLPWSDNHTALQLTDMPVAVVFVLAMASVGIYGIVLGGWSSGSTYSLLGGLRSSAQMISYEVSMGLSFVAVFLYAGSMSTSQIVAAQDKLWYGLILAPSFVIYVISMVGETNRAPFDLPEAEGELVGGFHTEYSAAKFMLFFLAEYVNMGTVAAMATTLFLGGWHAPLPINLIWDGANSGYWPVLWFFRKVLCFLFLFIWLRGTLPRLRYDQFMHFGWMRLMPLSLLWILAVATIRTINLNGGIDRQWLYAAIALGVVAIGVLMFVGEKKQSEAAAREEAAEFDAFAGGYPVPPMTAAAAPRRTG</sequence>
<feature type="transmembrane region" description="Helical" evidence="5">
    <location>
        <begin position="20"/>
        <end position="43"/>
    </location>
</feature>
<keyword evidence="5" id="KW-0874">Quinone</keyword>
<evidence type="ECO:0000313" key="7">
    <source>
        <dbReference type="EMBL" id="TDW21396.1"/>
    </source>
</evidence>
<dbReference type="PROSITE" id="PS00667">
    <property type="entry name" value="COMPLEX1_ND1_1"/>
    <property type="match status" value="1"/>
</dbReference>
<dbReference type="NCBIfam" id="NF004741">
    <property type="entry name" value="PRK06076.1-2"/>
    <property type="match status" value="1"/>
</dbReference>
<comment type="catalytic activity">
    <reaction evidence="5">
        <text>a quinone + NADH + 5 H(+)(in) = a quinol + NAD(+) + 4 H(+)(out)</text>
        <dbReference type="Rhea" id="RHEA:57888"/>
        <dbReference type="ChEBI" id="CHEBI:15378"/>
        <dbReference type="ChEBI" id="CHEBI:24646"/>
        <dbReference type="ChEBI" id="CHEBI:57540"/>
        <dbReference type="ChEBI" id="CHEBI:57945"/>
        <dbReference type="ChEBI" id="CHEBI:132124"/>
    </reaction>
</comment>
<dbReference type="GO" id="GO:0048038">
    <property type="term" value="F:quinone binding"/>
    <property type="evidence" value="ECO:0007669"/>
    <property type="project" value="UniProtKB-KW"/>
</dbReference>
<keyword evidence="5" id="KW-1003">Cell membrane</keyword>
<dbReference type="AlphaFoldDB" id="A0A4R7ZUW8"/>
<organism evidence="7 8">
    <name type="scientific">Kribbella kalugense</name>
    <dbReference type="NCBI Taxonomy" id="2512221"/>
    <lineage>
        <taxon>Bacteria</taxon>
        <taxon>Bacillati</taxon>
        <taxon>Actinomycetota</taxon>
        <taxon>Actinomycetes</taxon>
        <taxon>Propionibacteriales</taxon>
        <taxon>Kribbellaceae</taxon>
        <taxon>Kribbella</taxon>
    </lineage>
</organism>
<keyword evidence="8" id="KW-1185">Reference proteome</keyword>
<dbReference type="GO" id="GO:0016655">
    <property type="term" value="F:oxidoreductase activity, acting on NAD(P)H, quinone or similar compound as acceptor"/>
    <property type="evidence" value="ECO:0007669"/>
    <property type="project" value="UniProtKB-UniRule"/>
</dbReference>
<dbReference type="EC" id="7.1.1.-" evidence="5"/>
<feature type="transmembrane region" description="Helical" evidence="5">
    <location>
        <begin position="89"/>
        <end position="110"/>
    </location>
</feature>
<keyword evidence="4 5" id="KW-0472">Membrane</keyword>
<keyword evidence="5 6" id="KW-0520">NAD</keyword>
<name>A0A4R7ZUW8_9ACTN</name>
<evidence type="ECO:0000256" key="4">
    <source>
        <dbReference type="ARBA" id="ARBA00023136"/>
    </source>
</evidence>
<evidence type="ECO:0000256" key="6">
    <source>
        <dbReference type="RuleBase" id="RU000471"/>
    </source>
</evidence>
<dbReference type="NCBIfam" id="NF004743">
    <property type="entry name" value="PRK06076.1-4"/>
    <property type="match status" value="1"/>
</dbReference>
<evidence type="ECO:0000256" key="2">
    <source>
        <dbReference type="ARBA" id="ARBA00022692"/>
    </source>
</evidence>
<dbReference type="GO" id="GO:0003954">
    <property type="term" value="F:NADH dehydrogenase activity"/>
    <property type="evidence" value="ECO:0007669"/>
    <property type="project" value="TreeGrafter"/>
</dbReference>
<dbReference type="OrthoDB" id="9803734at2"/>
<dbReference type="Pfam" id="PF00146">
    <property type="entry name" value="NADHdh"/>
    <property type="match status" value="1"/>
</dbReference>
<feature type="transmembrane region" description="Helical" evidence="5">
    <location>
        <begin position="204"/>
        <end position="223"/>
    </location>
</feature>
<reference evidence="7 8" key="1">
    <citation type="submission" date="2019-03" db="EMBL/GenBank/DDBJ databases">
        <title>Genomic Encyclopedia of Type Strains, Phase III (KMG-III): the genomes of soil and plant-associated and newly described type strains.</title>
        <authorList>
            <person name="Whitman W."/>
        </authorList>
    </citation>
    <scope>NUCLEOTIDE SEQUENCE [LARGE SCALE GENOMIC DNA]</scope>
    <source>
        <strain evidence="7 8">VKM Ac-2570</strain>
    </source>
</reference>
<keyword evidence="5" id="KW-0830">Ubiquinone</keyword>
<dbReference type="HAMAP" id="MF_01350">
    <property type="entry name" value="NDH1_NuoH"/>
    <property type="match status" value="1"/>
</dbReference>
<dbReference type="InterPro" id="IPR018086">
    <property type="entry name" value="NADH_UbQ_OxRdtase_su1_CS"/>
</dbReference>
<comment type="similarity">
    <text evidence="5 6">Belongs to the complex I subunit 1 family.</text>
</comment>
<protein>
    <recommendedName>
        <fullName evidence="5">NADH-quinone oxidoreductase subunit H</fullName>
        <ecNumber evidence="5">7.1.1.-</ecNumber>
    </recommendedName>
    <alternativeName>
        <fullName evidence="5">NADH dehydrogenase I subunit H</fullName>
    </alternativeName>
    <alternativeName>
        <fullName evidence="5">NDH-1 subunit H</fullName>
    </alternativeName>
</protein>
<comment type="subcellular location">
    <subcellularLocation>
        <location evidence="5 6">Cell membrane</location>
        <topology evidence="5 6">Multi-pass membrane protein</topology>
    </subcellularLocation>
    <subcellularLocation>
        <location evidence="1">Membrane</location>
        <topology evidence="1">Multi-pass membrane protein</topology>
    </subcellularLocation>
</comment>
<feature type="transmembrane region" description="Helical" evidence="5">
    <location>
        <begin position="252"/>
        <end position="275"/>
    </location>
</feature>
<dbReference type="GO" id="GO:0009060">
    <property type="term" value="P:aerobic respiration"/>
    <property type="evidence" value="ECO:0007669"/>
    <property type="project" value="TreeGrafter"/>
</dbReference>
<keyword evidence="3 5" id="KW-1133">Transmembrane helix</keyword>
<proteinExistence type="inferred from homology"/>
<dbReference type="Proteomes" id="UP000295447">
    <property type="component" value="Unassembled WGS sequence"/>
</dbReference>
<evidence type="ECO:0000256" key="5">
    <source>
        <dbReference type="HAMAP-Rule" id="MF_01350"/>
    </source>
</evidence>
<feature type="transmembrane region" description="Helical" evidence="5">
    <location>
        <begin position="130"/>
        <end position="151"/>
    </location>
</feature>
<dbReference type="GO" id="GO:0005886">
    <property type="term" value="C:plasma membrane"/>
    <property type="evidence" value="ECO:0007669"/>
    <property type="project" value="UniProtKB-SubCell"/>
</dbReference>
<feature type="transmembrane region" description="Helical" evidence="5">
    <location>
        <begin position="172"/>
        <end position="192"/>
    </location>
</feature>
<dbReference type="PROSITE" id="PS00668">
    <property type="entry name" value="COMPLEX1_ND1_2"/>
    <property type="match status" value="1"/>
</dbReference>
<keyword evidence="2 5" id="KW-0812">Transmembrane</keyword>